<dbReference type="InterPro" id="IPR003591">
    <property type="entry name" value="Leu-rich_rpt_typical-subtyp"/>
</dbReference>
<evidence type="ECO:0000256" key="7">
    <source>
        <dbReference type="ARBA" id="ARBA00022737"/>
    </source>
</evidence>
<keyword evidence="3" id="KW-1003">Cell membrane</keyword>
<evidence type="ECO:0000256" key="3">
    <source>
        <dbReference type="ARBA" id="ARBA00022475"/>
    </source>
</evidence>
<keyword evidence="7" id="KW-0677">Repeat</keyword>
<dbReference type="FunFam" id="3.80.10.10:FF:000095">
    <property type="entry name" value="LRR receptor-like serine/threonine-protein kinase GSO1"/>
    <property type="match status" value="1"/>
</dbReference>
<dbReference type="SUPFAM" id="SSF52047">
    <property type="entry name" value="RNI-like"/>
    <property type="match status" value="1"/>
</dbReference>
<feature type="domain" description="Leucine-rich repeat-containing N-terminal plant-type" evidence="13">
    <location>
        <begin position="32"/>
        <end position="73"/>
    </location>
</feature>
<feature type="chain" id="PRO_5043325703" description="Leucine-rich repeat-containing N-terminal plant-type domain-containing protein" evidence="12">
    <location>
        <begin position="26"/>
        <end position="937"/>
    </location>
</feature>
<evidence type="ECO:0000313" key="15">
    <source>
        <dbReference type="Proteomes" id="UP001152523"/>
    </source>
</evidence>
<comment type="similarity">
    <text evidence="2">Belongs to the RLP family.</text>
</comment>
<keyword evidence="4" id="KW-0433">Leucine-rich repeat</keyword>
<dbReference type="Pfam" id="PF08263">
    <property type="entry name" value="LRRNT_2"/>
    <property type="match status" value="1"/>
</dbReference>
<dbReference type="Pfam" id="PF13516">
    <property type="entry name" value="LRR_6"/>
    <property type="match status" value="1"/>
</dbReference>
<dbReference type="Pfam" id="PF00560">
    <property type="entry name" value="LRR_1"/>
    <property type="match status" value="6"/>
</dbReference>
<evidence type="ECO:0000313" key="14">
    <source>
        <dbReference type="EMBL" id="CAH9115670.1"/>
    </source>
</evidence>
<evidence type="ECO:0000256" key="9">
    <source>
        <dbReference type="ARBA" id="ARBA00023136"/>
    </source>
</evidence>
<dbReference type="GO" id="GO:0005886">
    <property type="term" value="C:plasma membrane"/>
    <property type="evidence" value="ECO:0007669"/>
    <property type="project" value="UniProtKB-SubCell"/>
</dbReference>
<dbReference type="InterPro" id="IPR013210">
    <property type="entry name" value="LRR_N_plant-typ"/>
</dbReference>
<keyword evidence="5 11" id="KW-0812">Transmembrane</keyword>
<evidence type="ECO:0000256" key="6">
    <source>
        <dbReference type="ARBA" id="ARBA00022729"/>
    </source>
</evidence>
<gene>
    <name evidence="14" type="ORF">CEPIT_LOCUS21188</name>
</gene>
<evidence type="ECO:0000256" key="4">
    <source>
        <dbReference type="ARBA" id="ARBA00022614"/>
    </source>
</evidence>
<keyword evidence="10" id="KW-0325">Glycoprotein</keyword>
<dbReference type="PANTHER" id="PTHR48063">
    <property type="entry name" value="LRR RECEPTOR-LIKE KINASE"/>
    <property type="match status" value="1"/>
</dbReference>
<evidence type="ECO:0000259" key="13">
    <source>
        <dbReference type="Pfam" id="PF08263"/>
    </source>
</evidence>
<comment type="subcellular location">
    <subcellularLocation>
        <location evidence="1">Cell membrane</location>
        <topology evidence="1">Single-pass type I membrane protein</topology>
    </subcellularLocation>
</comment>
<dbReference type="PRINTS" id="PR00019">
    <property type="entry name" value="LEURICHRPT"/>
</dbReference>
<reference evidence="14" key="1">
    <citation type="submission" date="2022-07" db="EMBL/GenBank/DDBJ databases">
        <authorList>
            <person name="Macas J."/>
            <person name="Novak P."/>
            <person name="Neumann P."/>
        </authorList>
    </citation>
    <scope>NUCLEOTIDE SEQUENCE</scope>
</reference>
<dbReference type="AlphaFoldDB" id="A0AAV0E321"/>
<dbReference type="FunFam" id="3.80.10.10:FF:000111">
    <property type="entry name" value="LRR receptor-like serine/threonine-protein kinase ERECTA"/>
    <property type="match status" value="1"/>
</dbReference>
<dbReference type="InterPro" id="IPR001611">
    <property type="entry name" value="Leu-rich_rpt"/>
</dbReference>
<dbReference type="PROSITE" id="PS51450">
    <property type="entry name" value="LRR"/>
    <property type="match status" value="2"/>
</dbReference>
<sequence>MGVPTWLFVLISACMITCYLRSVLGETRCIEREREALLKLKEGFTDKDDRMLSTWGSEADKNECCQWKHVACDNVTGHVTALQLGGLTTSTVPMGGKISPALLELHHLNHLVLSYNDFGGTRIPEFIGSIRALQLLDLSYSNFSGVVPPQLGNLTQLQTLDLGGNYGIRSGNLYWLSHLSSLSRLVLDHMNTSEDANLLWLHQVLSFPSLDTLSIVSCGITDITFERGLARVNSSTSSSLTTLDLSSNKLTSSTTLQWLLFNTSASLAYIGLSGNQFSGPIPDAFEKLFFLESLYLHDNMFEGQIPKSLGNLSLVDLDLSHNDMGGPLEDLFASASSKLMSSLYSLTLSHNHFTGSVPNLGKFQALTWLFLDNNKLITVETPTAGLSKLEHLDVSHNSLQGTLSETYFIGLSNLRYLDLSFNRLKLEFSKNWIPSFKSRLIYLANCKIGPSFPEWVQTQRGYVVNLDISNAGISDEAPQWLWNMSLGYLNLSHNQITGTIPDLSSTSIGIVDAGYNNLSGTVPSISPLIWVLQLSQNMFCGTINSLCPYAYCRISWLDLSNNQLTGTLPSDLRNMQALEILNVNYNNLSGEIPHSLGSLSKLKTIHLRGNGFYGELPSTLQGCPLLQQIDIGGNKLTGTLPPWLGEKYTDLAFLSLRQNRFYGVIPLEICDLTQIQVLDLSRNNLTGKIPECFDRFTALVDKNKTTTTKIEVRTVATDGYIDYAFVQWKGEESMYTNTLGLLKLIDLSSNRLVGSIPESFSSLKGLISLNLSRNSLTGRIIRGIGNMDMLEAVDLSRNQLSGEIPLGLGQLHFLAVLVLVNNNLTGEIPSSPTLQGFDPSLYAGNVGLCGLPLPLCPQDSLAPSSHTNNEETDDGLSFMQDFAISLAFGFIFGFWAVVGPLLLKRSWRIAFFNFWNVVGDWLYVTIAVFFKNFTRGC</sequence>
<dbReference type="GO" id="GO:0006952">
    <property type="term" value="P:defense response"/>
    <property type="evidence" value="ECO:0007669"/>
    <property type="project" value="UniProtKB-ARBA"/>
</dbReference>
<feature type="transmembrane region" description="Helical" evidence="11">
    <location>
        <begin position="882"/>
        <end position="903"/>
    </location>
</feature>
<keyword evidence="8 11" id="KW-1133">Transmembrane helix</keyword>
<dbReference type="SUPFAM" id="SSF52058">
    <property type="entry name" value="L domain-like"/>
    <property type="match status" value="1"/>
</dbReference>
<dbReference type="SMART" id="SM00369">
    <property type="entry name" value="LRR_TYP"/>
    <property type="match status" value="9"/>
</dbReference>
<keyword evidence="6 12" id="KW-0732">Signal</keyword>
<comment type="caution">
    <text evidence="14">The sequence shown here is derived from an EMBL/GenBank/DDBJ whole genome shotgun (WGS) entry which is preliminary data.</text>
</comment>
<dbReference type="InterPro" id="IPR046956">
    <property type="entry name" value="RLP23-like"/>
</dbReference>
<feature type="transmembrane region" description="Helical" evidence="11">
    <location>
        <begin position="910"/>
        <end position="930"/>
    </location>
</feature>
<dbReference type="InterPro" id="IPR032675">
    <property type="entry name" value="LRR_dom_sf"/>
</dbReference>
<dbReference type="Pfam" id="PF13855">
    <property type="entry name" value="LRR_8"/>
    <property type="match status" value="3"/>
</dbReference>
<organism evidence="14 15">
    <name type="scientific">Cuscuta epithymum</name>
    <dbReference type="NCBI Taxonomy" id="186058"/>
    <lineage>
        <taxon>Eukaryota</taxon>
        <taxon>Viridiplantae</taxon>
        <taxon>Streptophyta</taxon>
        <taxon>Embryophyta</taxon>
        <taxon>Tracheophyta</taxon>
        <taxon>Spermatophyta</taxon>
        <taxon>Magnoliopsida</taxon>
        <taxon>eudicotyledons</taxon>
        <taxon>Gunneridae</taxon>
        <taxon>Pentapetalae</taxon>
        <taxon>asterids</taxon>
        <taxon>lamiids</taxon>
        <taxon>Solanales</taxon>
        <taxon>Convolvulaceae</taxon>
        <taxon>Cuscuteae</taxon>
        <taxon>Cuscuta</taxon>
        <taxon>Cuscuta subgen. Cuscuta</taxon>
    </lineage>
</organism>
<keyword evidence="15" id="KW-1185">Reference proteome</keyword>
<accession>A0AAV0E321</accession>
<dbReference type="PANTHER" id="PTHR48063:SF103">
    <property type="entry name" value="LEUCINE-RICH RECEPTOR-LIKE KINASE FAMILY PROTEIN"/>
    <property type="match status" value="1"/>
</dbReference>
<protein>
    <recommendedName>
        <fullName evidence="13">Leucine-rich repeat-containing N-terminal plant-type domain-containing protein</fullName>
    </recommendedName>
</protein>
<evidence type="ECO:0000256" key="2">
    <source>
        <dbReference type="ARBA" id="ARBA00009592"/>
    </source>
</evidence>
<proteinExistence type="inferred from homology"/>
<evidence type="ECO:0000256" key="1">
    <source>
        <dbReference type="ARBA" id="ARBA00004251"/>
    </source>
</evidence>
<dbReference type="Gene3D" id="3.80.10.10">
    <property type="entry name" value="Ribonuclease Inhibitor"/>
    <property type="match status" value="3"/>
</dbReference>
<evidence type="ECO:0000256" key="10">
    <source>
        <dbReference type="ARBA" id="ARBA00023180"/>
    </source>
</evidence>
<dbReference type="EMBL" id="CAMAPF010000249">
    <property type="protein sequence ID" value="CAH9115670.1"/>
    <property type="molecule type" value="Genomic_DNA"/>
</dbReference>
<feature type="signal peptide" evidence="12">
    <location>
        <begin position="1"/>
        <end position="25"/>
    </location>
</feature>
<evidence type="ECO:0000256" key="8">
    <source>
        <dbReference type="ARBA" id="ARBA00022989"/>
    </source>
</evidence>
<dbReference type="GO" id="GO:0051707">
    <property type="term" value="P:response to other organism"/>
    <property type="evidence" value="ECO:0007669"/>
    <property type="project" value="UniProtKB-ARBA"/>
</dbReference>
<dbReference type="Proteomes" id="UP001152523">
    <property type="component" value="Unassembled WGS sequence"/>
</dbReference>
<keyword evidence="9 11" id="KW-0472">Membrane</keyword>
<evidence type="ECO:0000256" key="12">
    <source>
        <dbReference type="SAM" id="SignalP"/>
    </source>
</evidence>
<evidence type="ECO:0000256" key="11">
    <source>
        <dbReference type="SAM" id="Phobius"/>
    </source>
</evidence>
<name>A0AAV0E321_9ASTE</name>
<evidence type="ECO:0000256" key="5">
    <source>
        <dbReference type="ARBA" id="ARBA00022692"/>
    </source>
</evidence>